<keyword evidence="1" id="KW-0611">Plant defense</keyword>
<evidence type="ECO:0000313" key="2">
    <source>
        <dbReference type="EMBL" id="KAK9288992.1"/>
    </source>
</evidence>
<protein>
    <submittedName>
        <fullName evidence="2">Uncharacterized protein</fullName>
    </submittedName>
</protein>
<dbReference type="PANTHER" id="PTHR33463:SF187">
    <property type="entry name" value="AND NB-ARC DOMAIN DISEASE RESISTANCE PROTEIN, PUTATIVE-RELATED"/>
    <property type="match status" value="1"/>
</dbReference>
<name>A0AAP0S7H9_LIQFO</name>
<reference evidence="2 3" key="1">
    <citation type="journal article" date="2024" name="Plant J.">
        <title>Genome sequences and population genomics reveal climatic adaptation and genomic divergence between two closely related sweetgum species.</title>
        <authorList>
            <person name="Xu W.Q."/>
            <person name="Ren C.Q."/>
            <person name="Zhang X.Y."/>
            <person name="Comes H.P."/>
            <person name="Liu X.H."/>
            <person name="Li Y.G."/>
            <person name="Kettle C.J."/>
            <person name="Jalonen R."/>
            <person name="Gaisberger H."/>
            <person name="Ma Y.Z."/>
            <person name="Qiu Y.X."/>
        </authorList>
    </citation>
    <scope>NUCLEOTIDE SEQUENCE [LARGE SCALE GENOMIC DNA]</scope>
    <source>
        <strain evidence="2">Hangzhou</strain>
    </source>
</reference>
<comment type="caution">
    <text evidence="2">The sequence shown here is derived from an EMBL/GenBank/DDBJ whole genome shotgun (WGS) entry which is preliminary data.</text>
</comment>
<dbReference type="AlphaFoldDB" id="A0AAP0S7H9"/>
<organism evidence="2 3">
    <name type="scientific">Liquidambar formosana</name>
    <name type="common">Formosan gum</name>
    <dbReference type="NCBI Taxonomy" id="63359"/>
    <lineage>
        <taxon>Eukaryota</taxon>
        <taxon>Viridiplantae</taxon>
        <taxon>Streptophyta</taxon>
        <taxon>Embryophyta</taxon>
        <taxon>Tracheophyta</taxon>
        <taxon>Spermatophyta</taxon>
        <taxon>Magnoliopsida</taxon>
        <taxon>eudicotyledons</taxon>
        <taxon>Gunneridae</taxon>
        <taxon>Pentapetalae</taxon>
        <taxon>Saxifragales</taxon>
        <taxon>Altingiaceae</taxon>
        <taxon>Liquidambar</taxon>
    </lineage>
</organism>
<accession>A0AAP0S7H9</accession>
<keyword evidence="3" id="KW-1185">Reference proteome</keyword>
<dbReference type="PANTHER" id="PTHR33463">
    <property type="entry name" value="NB-ARC DOMAIN-CONTAINING PROTEIN-RELATED"/>
    <property type="match status" value="1"/>
</dbReference>
<proteinExistence type="predicted"/>
<dbReference type="Proteomes" id="UP001415857">
    <property type="component" value="Unassembled WGS sequence"/>
</dbReference>
<gene>
    <name evidence="2" type="ORF">L1049_017463</name>
</gene>
<evidence type="ECO:0000313" key="3">
    <source>
        <dbReference type="Proteomes" id="UP001415857"/>
    </source>
</evidence>
<evidence type="ECO:0000256" key="1">
    <source>
        <dbReference type="ARBA" id="ARBA00022821"/>
    </source>
</evidence>
<dbReference type="InterPro" id="IPR050905">
    <property type="entry name" value="Plant_NBS-LRR"/>
</dbReference>
<dbReference type="EMBL" id="JBBPBK010000003">
    <property type="protein sequence ID" value="KAK9288992.1"/>
    <property type="molecule type" value="Genomic_DNA"/>
</dbReference>
<sequence length="132" mass="15453">MLVLSGDELRKDVELQPGKRLKKEVEHWLENVETIKDKEQSIENEYKRREYFKRTSLRERVVEVIGEVEELYQKGSFSDGLVLNAPKRKGDMLPPIKLVSETTITKKVEELWDLLMNDEIRLIGLYGMGGCW</sequence>